<reference evidence="8" key="1">
    <citation type="journal article" date="2019" name="Int. J. Syst. Evol. Microbiol.">
        <title>The Global Catalogue of Microorganisms (GCM) 10K type strain sequencing project: providing services to taxonomists for standard genome sequencing and annotation.</title>
        <authorList>
            <consortium name="The Broad Institute Genomics Platform"/>
            <consortium name="The Broad Institute Genome Sequencing Center for Infectious Disease"/>
            <person name="Wu L."/>
            <person name="Ma J."/>
        </authorList>
    </citation>
    <scope>NUCLEOTIDE SEQUENCE [LARGE SCALE GENOMIC DNA]</scope>
    <source>
        <strain evidence="8">KACC 14249</strain>
    </source>
</reference>
<keyword evidence="3 6" id="KW-0812">Transmembrane</keyword>
<evidence type="ECO:0000256" key="2">
    <source>
        <dbReference type="ARBA" id="ARBA00005268"/>
    </source>
</evidence>
<dbReference type="InterPro" id="IPR005226">
    <property type="entry name" value="UPF0014_fam"/>
</dbReference>
<name>A0ABW1J988_9ACTN</name>
<feature type="transmembrane region" description="Helical" evidence="6">
    <location>
        <begin position="228"/>
        <end position="254"/>
    </location>
</feature>
<evidence type="ECO:0000256" key="6">
    <source>
        <dbReference type="SAM" id="Phobius"/>
    </source>
</evidence>
<keyword evidence="5 6" id="KW-0472">Membrane</keyword>
<dbReference type="Proteomes" id="UP001596189">
    <property type="component" value="Unassembled WGS sequence"/>
</dbReference>
<dbReference type="RefSeq" id="WP_378226965.1">
    <property type="nucleotide sequence ID" value="NZ_BAABFP010000005.1"/>
</dbReference>
<feature type="transmembrane region" description="Helical" evidence="6">
    <location>
        <begin position="135"/>
        <end position="155"/>
    </location>
</feature>
<sequence>MVTATSGLLRSAAVVSLDDTSARVALVLVVVLSTAAAVLVNVAGSLGQGWAVLRANGRALLQLLVVALIIAAVLDSLALTFAFLLLMATVASVTAGRRLTRERSGLLAFLPVLAGSVPALLLVLVTGLVPLEGTALVPIGGILVGGAMTATVLAGRRCLDALTTRWGEYEAGVSIGLSSRDSALLVARDDAALALVPGLDQTRTVGLVTLPGAFVGMLLGGASPVDAAAVQLVVLVALLMVQSVAVMVAVELIARGWLTGIVPRVGR</sequence>
<evidence type="ECO:0000256" key="4">
    <source>
        <dbReference type="ARBA" id="ARBA00022989"/>
    </source>
</evidence>
<feature type="transmembrane region" description="Helical" evidence="6">
    <location>
        <begin position="106"/>
        <end position="129"/>
    </location>
</feature>
<keyword evidence="4 6" id="KW-1133">Transmembrane helix</keyword>
<dbReference type="PANTHER" id="PTHR30028">
    <property type="entry name" value="UPF0014 INNER MEMBRANE PROTEIN YBBM-RELATED"/>
    <property type="match status" value="1"/>
</dbReference>
<feature type="transmembrane region" description="Helical" evidence="6">
    <location>
        <begin position="59"/>
        <end position="86"/>
    </location>
</feature>
<feature type="transmembrane region" description="Helical" evidence="6">
    <location>
        <begin position="24"/>
        <end position="47"/>
    </location>
</feature>
<comment type="caution">
    <text evidence="7">The sequence shown here is derived from an EMBL/GenBank/DDBJ whole genome shotgun (WGS) entry which is preliminary data.</text>
</comment>
<evidence type="ECO:0000313" key="7">
    <source>
        <dbReference type="EMBL" id="MFC6005630.1"/>
    </source>
</evidence>
<keyword evidence="8" id="KW-1185">Reference proteome</keyword>
<dbReference type="EMBL" id="JBHSRD010000002">
    <property type="protein sequence ID" value="MFC6005630.1"/>
    <property type="molecule type" value="Genomic_DNA"/>
</dbReference>
<evidence type="ECO:0000256" key="5">
    <source>
        <dbReference type="ARBA" id="ARBA00023136"/>
    </source>
</evidence>
<feature type="transmembrane region" description="Helical" evidence="6">
    <location>
        <begin position="204"/>
        <end position="222"/>
    </location>
</feature>
<accession>A0ABW1J988</accession>
<evidence type="ECO:0000313" key="8">
    <source>
        <dbReference type="Proteomes" id="UP001596189"/>
    </source>
</evidence>
<gene>
    <name evidence="7" type="ORF">ACFQDO_00665</name>
</gene>
<comment type="similarity">
    <text evidence="2">Belongs to the UPF0014 family.</text>
</comment>
<dbReference type="PANTHER" id="PTHR30028:SF0">
    <property type="entry name" value="PROTEIN ALUMINUM SENSITIVE 3"/>
    <property type="match status" value="1"/>
</dbReference>
<proteinExistence type="inferred from homology"/>
<protein>
    <submittedName>
        <fullName evidence="7">ABC transporter permease</fullName>
    </submittedName>
</protein>
<evidence type="ECO:0000256" key="3">
    <source>
        <dbReference type="ARBA" id="ARBA00022692"/>
    </source>
</evidence>
<comment type="subcellular location">
    <subcellularLocation>
        <location evidence="1">Membrane</location>
        <topology evidence="1">Multi-pass membrane protein</topology>
    </subcellularLocation>
</comment>
<organism evidence="7 8">
    <name type="scientific">Angustibacter luteus</name>
    <dbReference type="NCBI Taxonomy" id="658456"/>
    <lineage>
        <taxon>Bacteria</taxon>
        <taxon>Bacillati</taxon>
        <taxon>Actinomycetota</taxon>
        <taxon>Actinomycetes</taxon>
        <taxon>Kineosporiales</taxon>
        <taxon>Kineosporiaceae</taxon>
    </lineage>
</organism>
<dbReference type="Pfam" id="PF03649">
    <property type="entry name" value="UPF0014"/>
    <property type="match status" value="1"/>
</dbReference>
<evidence type="ECO:0000256" key="1">
    <source>
        <dbReference type="ARBA" id="ARBA00004141"/>
    </source>
</evidence>